<feature type="transmembrane region" description="Helical" evidence="12">
    <location>
        <begin position="423"/>
        <end position="444"/>
    </location>
</feature>
<dbReference type="Pfam" id="PF00003">
    <property type="entry name" value="7tm_3"/>
    <property type="match status" value="1"/>
</dbReference>
<dbReference type="InterPro" id="IPR000068">
    <property type="entry name" value="GPCR_3_Ca_sens_rcpt-rel"/>
</dbReference>
<dbReference type="GO" id="GO:0004930">
    <property type="term" value="F:G protein-coupled receptor activity"/>
    <property type="evidence" value="ECO:0007669"/>
    <property type="project" value="UniProtKB-KW"/>
</dbReference>
<keyword evidence="14" id="KW-1185">Reference proteome</keyword>
<dbReference type="InterPro" id="IPR038550">
    <property type="entry name" value="GPCR_3_9-Cys_sf"/>
</dbReference>
<keyword evidence="4 12" id="KW-0812">Transmembrane</keyword>
<evidence type="ECO:0000256" key="5">
    <source>
        <dbReference type="ARBA" id="ARBA00022729"/>
    </source>
</evidence>
<dbReference type="Pfam" id="PF01094">
    <property type="entry name" value="ANF_receptor"/>
    <property type="match status" value="1"/>
</dbReference>
<dbReference type="InterPro" id="IPR017979">
    <property type="entry name" value="GPCR_3_CS"/>
</dbReference>
<feature type="transmembrane region" description="Helical" evidence="12">
    <location>
        <begin position="459"/>
        <end position="479"/>
    </location>
</feature>
<dbReference type="InterPro" id="IPR001828">
    <property type="entry name" value="ANF_lig-bd_rcpt"/>
</dbReference>
<dbReference type="Proteomes" id="UP001190640">
    <property type="component" value="Chromosome 12"/>
</dbReference>
<feature type="transmembrane region" description="Helical" evidence="12">
    <location>
        <begin position="641"/>
        <end position="662"/>
    </location>
</feature>
<dbReference type="InterPro" id="IPR000337">
    <property type="entry name" value="GPCR_3"/>
</dbReference>
<evidence type="ECO:0000256" key="3">
    <source>
        <dbReference type="ARBA" id="ARBA00022475"/>
    </source>
</evidence>
<dbReference type="Gene3D" id="2.10.50.30">
    <property type="entry name" value="GPCR, family 3, nine cysteines domain"/>
    <property type="match status" value="1"/>
</dbReference>
<reference evidence="15" key="1">
    <citation type="submission" date="2025-08" db="UniProtKB">
        <authorList>
            <consortium name="RefSeq"/>
        </authorList>
    </citation>
    <scope>IDENTIFICATION</scope>
    <source>
        <tissue evidence="15">Blood</tissue>
    </source>
</reference>
<protein>
    <submittedName>
        <fullName evidence="15">Vomeronasal type-2 receptor 26-like</fullName>
    </submittedName>
</protein>
<dbReference type="FunFam" id="3.40.50.2300:FF:000024">
    <property type="entry name" value="Vomeronasal 2, receptor 73"/>
    <property type="match status" value="1"/>
</dbReference>
<keyword evidence="6 12" id="KW-1133">Transmembrane helix</keyword>
<evidence type="ECO:0000313" key="14">
    <source>
        <dbReference type="Proteomes" id="UP001190640"/>
    </source>
</evidence>
<dbReference type="PROSITE" id="PS50259">
    <property type="entry name" value="G_PROTEIN_RECEP_F3_4"/>
    <property type="match status" value="1"/>
</dbReference>
<dbReference type="PRINTS" id="PR01535">
    <property type="entry name" value="VOMERONASL2R"/>
</dbReference>
<dbReference type="PROSITE" id="PS00981">
    <property type="entry name" value="G_PROTEIN_RECEP_F3_3"/>
    <property type="match status" value="1"/>
</dbReference>
<dbReference type="RefSeq" id="XP_054850504.1">
    <property type="nucleotide sequence ID" value="XM_054994529.1"/>
</dbReference>
<keyword evidence="10" id="KW-0325">Glycoprotein</keyword>
<dbReference type="FunFam" id="2.10.50.30:FF:000002">
    <property type="entry name" value="Vomeronasal 2 receptor, h1"/>
    <property type="match status" value="1"/>
</dbReference>
<dbReference type="InterPro" id="IPR004073">
    <property type="entry name" value="GPCR_3_vmron_rcpt_2"/>
</dbReference>
<evidence type="ECO:0000256" key="7">
    <source>
        <dbReference type="ARBA" id="ARBA00023040"/>
    </source>
</evidence>
<dbReference type="SUPFAM" id="SSF53822">
    <property type="entry name" value="Periplasmic binding protein-like I"/>
    <property type="match status" value="1"/>
</dbReference>
<evidence type="ECO:0000256" key="12">
    <source>
        <dbReference type="SAM" id="Phobius"/>
    </source>
</evidence>
<dbReference type="Pfam" id="PF07562">
    <property type="entry name" value="NCD3G"/>
    <property type="match status" value="1"/>
</dbReference>
<proteinExistence type="inferred from homology"/>
<sequence length="686" mass="77070">MVPSEVHQHTGIIKLLLHFGWTWVGLFAVADDSGEHFLQALELLFSQNGICSAFTQRMPKQAFWFTSDELSILASNVYLHLLEGDAKTFVVYGETMTIIWLMAAMNLVDCDYNEARCFGKVWIMTAQIDLALTSLQRSSNVQVFEGAISFSIHSQELLGFWKFLHLIKPGWTQVDGFLKDFWVQAFDCTFPDSQEVTEIHKICTGEERLECLPGHIFDMRMSGHSYSIYNAVYAVAHALHAMYSFRSSHRAMVGGKRDAYQEDIQPWEVHLFLQGILFNNSAGERVYFNENRELGAGFDIMNLVMYPNKSFVGVKVGKVDPNAPEGHEFIIHEDMNVWNRHLNQVLPVSVCSDSCPPGYQKKKKEGKKFCCYDCSPCPEGMISSQRGMDDCIKCQEDEYPSDDQNQCVTKTISFLSYEEPLRISLTSIAVSCSLITVLVLATFIKHKDTPIVKANNRDITYVLLIALLLCFLSSLLFLGQPKKITCLLRQAAFGIIFTVAVSCVLAKTITVVVAFMATKPGSSMRKWVGKRMTNSIVLSCSHMQAAICTTWLGTSPPFPDTDTWSLTKEIVAECNEGSFVMFCIVLGYMGLLSVISLTVAFIARKLPDSFNEAKFITFSMLIFCSVWVSFVPTYLSTKGKYMVAVEIFSILASSAGLLACIFPPKCYIILLKPGLNKREQLIKRKN</sequence>
<gene>
    <name evidence="15" type="primary">LOC129339973</name>
</gene>
<dbReference type="CDD" id="cd15283">
    <property type="entry name" value="7tmC_V2R_pheromone"/>
    <property type="match status" value="1"/>
</dbReference>
<evidence type="ECO:0000259" key="13">
    <source>
        <dbReference type="PROSITE" id="PS50259"/>
    </source>
</evidence>
<evidence type="ECO:0000256" key="8">
    <source>
        <dbReference type="ARBA" id="ARBA00023136"/>
    </source>
</evidence>
<comment type="similarity">
    <text evidence="2">Belongs to the G-protein coupled receptor 3 family.</text>
</comment>
<dbReference type="PANTHER" id="PTHR24061:SF599">
    <property type="entry name" value="G-PROTEIN COUPLED RECEPTORS FAMILY 3 PROFILE DOMAIN-CONTAINING PROTEIN"/>
    <property type="match status" value="1"/>
</dbReference>
<dbReference type="GO" id="GO:0005886">
    <property type="term" value="C:plasma membrane"/>
    <property type="evidence" value="ECO:0007669"/>
    <property type="project" value="UniProtKB-SubCell"/>
</dbReference>
<evidence type="ECO:0000256" key="6">
    <source>
        <dbReference type="ARBA" id="ARBA00022989"/>
    </source>
</evidence>
<keyword evidence="8 12" id="KW-0472">Membrane</keyword>
<evidence type="ECO:0000256" key="2">
    <source>
        <dbReference type="ARBA" id="ARBA00007242"/>
    </source>
</evidence>
<dbReference type="GeneID" id="129339973"/>
<comment type="subcellular location">
    <subcellularLocation>
        <location evidence="1">Cell membrane</location>
        <topology evidence="1">Multi-pass membrane protein</topology>
    </subcellularLocation>
</comment>
<keyword evidence="3" id="KW-1003">Cell membrane</keyword>
<feature type="domain" description="G-protein coupled receptors family 3 profile" evidence="13">
    <location>
        <begin position="421"/>
        <end position="685"/>
    </location>
</feature>
<dbReference type="KEGG" id="emc:129339973"/>
<keyword evidence="7" id="KW-0297">G-protein coupled receptor</keyword>
<feature type="transmembrane region" description="Helical" evidence="12">
    <location>
        <begin position="615"/>
        <end position="635"/>
    </location>
</feature>
<dbReference type="PRINTS" id="PR00248">
    <property type="entry name" value="GPCRMGR"/>
</dbReference>
<evidence type="ECO:0000256" key="1">
    <source>
        <dbReference type="ARBA" id="ARBA00004651"/>
    </source>
</evidence>
<dbReference type="AlphaFoldDB" id="A0AA97LCP2"/>
<dbReference type="InterPro" id="IPR028082">
    <property type="entry name" value="Peripla_BP_I"/>
</dbReference>
<feature type="transmembrane region" description="Helical" evidence="12">
    <location>
        <begin position="491"/>
        <end position="515"/>
    </location>
</feature>
<evidence type="ECO:0000256" key="4">
    <source>
        <dbReference type="ARBA" id="ARBA00022692"/>
    </source>
</evidence>
<keyword evidence="5" id="KW-0732">Signal</keyword>
<dbReference type="InterPro" id="IPR017978">
    <property type="entry name" value="GPCR_3_C"/>
</dbReference>
<evidence type="ECO:0000256" key="9">
    <source>
        <dbReference type="ARBA" id="ARBA00023170"/>
    </source>
</evidence>
<feature type="transmembrane region" description="Helical" evidence="12">
    <location>
        <begin position="536"/>
        <end position="558"/>
    </location>
</feature>
<evidence type="ECO:0000313" key="15">
    <source>
        <dbReference type="RefSeq" id="XP_054850504.1"/>
    </source>
</evidence>
<dbReference type="InterPro" id="IPR011500">
    <property type="entry name" value="GPCR_3_9-Cys_dom"/>
</dbReference>
<keyword evidence="11" id="KW-0807">Transducer</keyword>
<keyword evidence="9" id="KW-0675">Receptor</keyword>
<organism evidence="14 15">
    <name type="scientific">Eublepharis macularius</name>
    <name type="common">Leopard gecko</name>
    <name type="synonym">Cyrtodactylus macularius</name>
    <dbReference type="NCBI Taxonomy" id="481883"/>
    <lineage>
        <taxon>Eukaryota</taxon>
        <taxon>Metazoa</taxon>
        <taxon>Chordata</taxon>
        <taxon>Craniata</taxon>
        <taxon>Vertebrata</taxon>
        <taxon>Euteleostomi</taxon>
        <taxon>Lepidosauria</taxon>
        <taxon>Squamata</taxon>
        <taxon>Bifurcata</taxon>
        <taxon>Gekkota</taxon>
        <taxon>Eublepharidae</taxon>
        <taxon>Eublepharinae</taxon>
        <taxon>Eublepharis</taxon>
    </lineage>
</organism>
<name>A0AA97LCP2_EUBMA</name>
<evidence type="ECO:0000256" key="10">
    <source>
        <dbReference type="ARBA" id="ARBA00023180"/>
    </source>
</evidence>
<dbReference type="PANTHER" id="PTHR24061">
    <property type="entry name" value="CALCIUM-SENSING RECEPTOR-RELATED"/>
    <property type="match status" value="1"/>
</dbReference>
<dbReference type="Gene3D" id="3.40.50.2300">
    <property type="match status" value="2"/>
</dbReference>
<feature type="transmembrane region" description="Helical" evidence="12">
    <location>
        <begin position="578"/>
        <end position="603"/>
    </location>
</feature>
<evidence type="ECO:0000256" key="11">
    <source>
        <dbReference type="ARBA" id="ARBA00023224"/>
    </source>
</evidence>
<accession>A0AA97LCP2</accession>